<evidence type="ECO:0000256" key="6">
    <source>
        <dbReference type="ARBA" id="ARBA00022670"/>
    </source>
</evidence>
<dbReference type="InterPro" id="IPR042097">
    <property type="entry name" value="Aminopeptidase_N-like_N_sf"/>
</dbReference>
<proteinExistence type="inferred from homology"/>
<evidence type="ECO:0000256" key="9">
    <source>
        <dbReference type="ARBA" id="ARBA00022833"/>
    </source>
</evidence>
<feature type="domain" description="Peptidase M1 membrane alanine aminopeptidase" evidence="13">
    <location>
        <begin position="139"/>
        <end position="178"/>
    </location>
</feature>
<keyword evidence="6" id="KW-0645">Protease</keyword>
<evidence type="ECO:0000256" key="10">
    <source>
        <dbReference type="ARBA" id="ARBA00023049"/>
    </source>
</evidence>
<keyword evidence="8" id="KW-0378">Hydrolase</keyword>
<dbReference type="EC" id="3.4.11.2" evidence="4"/>
<dbReference type="PANTHER" id="PTHR11533">
    <property type="entry name" value="PROTEASE M1 ZINC METALLOPROTEASE"/>
    <property type="match status" value="1"/>
</dbReference>
<evidence type="ECO:0000256" key="11">
    <source>
        <dbReference type="ARBA" id="ARBA00029811"/>
    </source>
</evidence>
<evidence type="ECO:0000256" key="3">
    <source>
        <dbReference type="ARBA" id="ARBA00010136"/>
    </source>
</evidence>
<evidence type="ECO:0000313" key="14">
    <source>
        <dbReference type="EMBL" id="GIM75309.1"/>
    </source>
</evidence>
<dbReference type="AlphaFoldDB" id="A0A919VQU5"/>
<evidence type="ECO:0000256" key="2">
    <source>
        <dbReference type="ARBA" id="ARBA00001947"/>
    </source>
</evidence>
<dbReference type="Proteomes" id="UP000681340">
    <property type="component" value="Unassembled WGS sequence"/>
</dbReference>
<dbReference type="GO" id="GO:0008237">
    <property type="term" value="F:metallopeptidase activity"/>
    <property type="evidence" value="ECO:0007669"/>
    <property type="project" value="UniProtKB-KW"/>
</dbReference>
<reference evidence="14" key="1">
    <citation type="submission" date="2021-03" db="EMBL/GenBank/DDBJ databases">
        <title>Whole genome shotgun sequence of Actinoplanes auranticolor NBRC 12245.</title>
        <authorList>
            <person name="Komaki H."/>
            <person name="Tamura T."/>
        </authorList>
    </citation>
    <scope>NUCLEOTIDE SEQUENCE</scope>
    <source>
        <strain evidence="14">NBRC 12245</strain>
    </source>
</reference>
<evidence type="ECO:0000256" key="8">
    <source>
        <dbReference type="ARBA" id="ARBA00022801"/>
    </source>
</evidence>
<keyword evidence="15" id="KW-1185">Reference proteome</keyword>
<dbReference type="InterPro" id="IPR014782">
    <property type="entry name" value="Peptidase_M1_dom"/>
</dbReference>
<evidence type="ECO:0000256" key="7">
    <source>
        <dbReference type="ARBA" id="ARBA00022723"/>
    </source>
</evidence>
<evidence type="ECO:0000313" key="15">
    <source>
        <dbReference type="Proteomes" id="UP000681340"/>
    </source>
</evidence>
<keyword evidence="10" id="KW-0482">Metalloprotease</keyword>
<comment type="caution">
    <text evidence="14">The sequence shown here is derived from an EMBL/GenBank/DDBJ whole genome shotgun (WGS) entry which is preliminary data.</text>
</comment>
<sequence length="179" mass="19604">MAEKRLAAGSRAEFFMRDLDVVANGRRVGRSTHGSWTTHVWSERAPMATYLATVDVGRWQVRSGATPGGIPEYVAVDPALTKPDLVSHFWRTTAAVTDRWASSFGPYPFDSTGAIVVGASHDGVQIPFSAETQTRPVYSAADSDTIVAHDLAHQWFGDSVGFARWNEVWLSEDIAMFAT</sequence>
<comment type="similarity">
    <text evidence="3">Belongs to the peptidase M1 family.</text>
</comment>
<name>A0A919VQU5_9ACTN</name>
<dbReference type="InterPro" id="IPR001930">
    <property type="entry name" value="Peptidase_M1"/>
</dbReference>
<keyword evidence="7" id="KW-0479">Metal-binding</keyword>
<evidence type="ECO:0000256" key="4">
    <source>
        <dbReference type="ARBA" id="ARBA00012564"/>
    </source>
</evidence>
<accession>A0A919VQU5</accession>
<dbReference type="PRINTS" id="PR00756">
    <property type="entry name" value="ALADIPTASE"/>
</dbReference>
<dbReference type="GO" id="GO:0006508">
    <property type="term" value="P:proteolysis"/>
    <property type="evidence" value="ECO:0007669"/>
    <property type="project" value="UniProtKB-KW"/>
</dbReference>
<evidence type="ECO:0000256" key="5">
    <source>
        <dbReference type="ARBA" id="ARBA00015611"/>
    </source>
</evidence>
<dbReference type="InterPro" id="IPR050344">
    <property type="entry name" value="Peptidase_M1_aminopeptidases"/>
</dbReference>
<evidence type="ECO:0000259" key="13">
    <source>
        <dbReference type="Pfam" id="PF01433"/>
    </source>
</evidence>
<comment type="cofactor">
    <cofactor evidence="2">
        <name>Zn(2+)</name>
        <dbReference type="ChEBI" id="CHEBI:29105"/>
    </cofactor>
</comment>
<evidence type="ECO:0000256" key="12">
    <source>
        <dbReference type="ARBA" id="ARBA00031533"/>
    </source>
</evidence>
<dbReference type="PANTHER" id="PTHR11533:SF297">
    <property type="entry name" value="AMINOPEPTIDASE N"/>
    <property type="match status" value="1"/>
</dbReference>
<dbReference type="GO" id="GO:0008270">
    <property type="term" value="F:zinc ion binding"/>
    <property type="evidence" value="ECO:0007669"/>
    <property type="project" value="InterPro"/>
</dbReference>
<keyword evidence="9" id="KW-0862">Zinc</keyword>
<dbReference type="Pfam" id="PF01433">
    <property type="entry name" value="Peptidase_M1"/>
    <property type="match status" value="1"/>
</dbReference>
<protein>
    <recommendedName>
        <fullName evidence="5">Aminopeptidase N</fullName>
        <ecNumber evidence="4">3.4.11.2</ecNumber>
    </recommendedName>
    <alternativeName>
        <fullName evidence="11">Alanine aminopeptidase</fullName>
    </alternativeName>
    <alternativeName>
        <fullName evidence="12">Lysyl aminopeptidase</fullName>
    </alternativeName>
</protein>
<dbReference type="InterPro" id="IPR027268">
    <property type="entry name" value="Peptidase_M4/M1_CTD_sf"/>
</dbReference>
<dbReference type="SUPFAM" id="SSF63737">
    <property type="entry name" value="Leukotriene A4 hydrolase N-terminal domain"/>
    <property type="match status" value="1"/>
</dbReference>
<gene>
    <name evidence="14" type="ORF">Aau02nite_65220</name>
</gene>
<dbReference type="EMBL" id="BOQL01000056">
    <property type="protein sequence ID" value="GIM75309.1"/>
    <property type="molecule type" value="Genomic_DNA"/>
</dbReference>
<comment type="catalytic activity">
    <reaction evidence="1">
        <text>Release of an N-terminal amino acid, Xaa-|-Yaa- from a peptide, amide or arylamide. Xaa is preferably Ala, but may be most amino acids including Pro (slow action). When a terminal hydrophobic residue is followed by a prolyl residue, the two may be released as an intact Xaa-Pro dipeptide.</text>
        <dbReference type="EC" id="3.4.11.2"/>
    </reaction>
</comment>
<dbReference type="SUPFAM" id="SSF55486">
    <property type="entry name" value="Metalloproteases ('zincins'), catalytic domain"/>
    <property type="match status" value="1"/>
</dbReference>
<dbReference type="Gene3D" id="1.10.390.10">
    <property type="entry name" value="Neutral Protease Domain 2"/>
    <property type="match status" value="1"/>
</dbReference>
<organism evidence="14 15">
    <name type="scientific">Actinoplanes auranticolor</name>
    <dbReference type="NCBI Taxonomy" id="47988"/>
    <lineage>
        <taxon>Bacteria</taxon>
        <taxon>Bacillati</taxon>
        <taxon>Actinomycetota</taxon>
        <taxon>Actinomycetes</taxon>
        <taxon>Micromonosporales</taxon>
        <taxon>Micromonosporaceae</taxon>
        <taxon>Actinoplanes</taxon>
    </lineage>
</organism>
<dbReference type="GO" id="GO:0016285">
    <property type="term" value="F:alanyl aminopeptidase activity"/>
    <property type="evidence" value="ECO:0007669"/>
    <property type="project" value="UniProtKB-EC"/>
</dbReference>
<evidence type="ECO:0000256" key="1">
    <source>
        <dbReference type="ARBA" id="ARBA00000098"/>
    </source>
</evidence>